<dbReference type="EMBL" id="JBHUKU010000003">
    <property type="protein sequence ID" value="MFD2458194.1"/>
    <property type="molecule type" value="Genomic_DNA"/>
</dbReference>
<protein>
    <recommendedName>
        <fullName evidence="4">Alpha/beta hydrolase</fullName>
    </recommendedName>
</protein>
<dbReference type="Proteomes" id="UP001597419">
    <property type="component" value="Unassembled WGS sequence"/>
</dbReference>
<name>A0ABW5GGA1_9PSEU</name>
<evidence type="ECO:0000313" key="3">
    <source>
        <dbReference type="Proteomes" id="UP001597419"/>
    </source>
</evidence>
<reference evidence="3" key="1">
    <citation type="journal article" date="2019" name="Int. J. Syst. Evol. Microbiol.">
        <title>The Global Catalogue of Microorganisms (GCM) 10K type strain sequencing project: providing services to taxonomists for standard genome sequencing and annotation.</title>
        <authorList>
            <consortium name="The Broad Institute Genomics Platform"/>
            <consortium name="The Broad Institute Genome Sequencing Center for Infectious Disease"/>
            <person name="Wu L."/>
            <person name="Ma J."/>
        </authorList>
    </citation>
    <scope>NUCLEOTIDE SEQUENCE [LARGE SCALE GENOMIC DNA]</scope>
    <source>
        <strain evidence="3">CGMCC 4.7643</strain>
    </source>
</reference>
<evidence type="ECO:0008006" key="4">
    <source>
        <dbReference type="Google" id="ProtNLM"/>
    </source>
</evidence>
<keyword evidence="1" id="KW-0732">Signal</keyword>
<organism evidence="2 3">
    <name type="scientific">Amycolatopsis samaneae</name>
    <dbReference type="NCBI Taxonomy" id="664691"/>
    <lineage>
        <taxon>Bacteria</taxon>
        <taxon>Bacillati</taxon>
        <taxon>Actinomycetota</taxon>
        <taxon>Actinomycetes</taxon>
        <taxon>Pseudonocardiales</taxon>
        <taxon>Pseudonocardiaceae</taxon>
        <taxon>Amycolatopsis</taxon>
    </lineage>
</organism>
<accession>A0ABW5GGA1</accession>
<evidence type="ECO:0000313" key="2">
    <source>
        <dbReference type="EMBL" id="MFD2458194.1"/>
    </source>
</evidence>
<feature type="chain" id="PRO_5045969251" description="Alpha/beta hydrolase" evidence="1">
    <location>
        <begin position="24"/>
        <end position="75"/>
    </location>
</feature>
<proteinExistence type="predicted"/>
<keyword evidence="3" id="KW-1185">Reference proteome</keyword>
<gene>
    <name evidence="2" type="ORF">ACFSYJ_06280</name>
</gene>
<evidence type="ECO:0000256" key="1">
    <source>
        <dbReference type="SAM" id="SignalP"/>
    </source>
</evidence>
<comment type="caution">
    <text evidence="2">The sequence shown here is derived from an EMBL/GenBank/DDBJ whole genome shotgun (WGS) entry which is preliminary data.</text>
</comment>
<sequence length="75" mass="7670">MKLWLGAAAVAAALFLPSAAGHARAESAPVWVPCATAQEPGAECASLLVPIDRDAPEHGMRTVTVKRVPAPGVRG</sequence>
<dbReference type="RefSeq" id="WP_345395267.1">
    <property type="nucleotide sequence ID" value="NZ_BAABHG010000007.1"/>
</dbReference>
<feature type="signal peptide" evidence="1">
    <location>
        <begin position="1"/>
        <end position="23"/>
    </location>
</feature>